<evidence type="ECO:0000313" key="3">
    <source>
        <dbReference type="Proteomes" id="UP000178815"/>
    </source>
</evidence>
<protein>
    <submittedName>
        <fullName evidence="2">Uncharacterized protein</fullName>
    </submittedName>
</protein>
<sequence length="144" mass="15886">MLKPPPAPPESKKDTPGARVPISADVKKWTLLMLGALLVIITITRIAALMRHDQDQERHDTCAAVSAYKTLRCSVGTSCSYWFGSEPDAALPGYNACSFPKEMVRSEYRINKRGLGEYRLCAETGRVDVAYRAIKGDCPLTLPE</sequence>
<dbReference type="EMBL" id="MFKU01000011">
    <property type="protein sequence ID" value="OGG48512.1"/>
    <property type="molecule type" value="Genomic_DNA"/>
</dbReference>
<gene>
    <name evidence="2" type="ORF">A2678_03385</name>
</gene>
<keyword evidence="1" id="KW-1133">Transmembrane helix</keyword>
<name>A0A1F6CI34_9BACT</name>
<dbReference type="Proteomes" id="UP000178815">
    <property type="component" value="Unassembled WGS sequence"/>
</dbReference>
<evidence type="ECO:0000313" key="2">
    <source>
        <dbReference type="EMBL" id="OGG48512.1"/>
    </source>
</evidence>
<proteinExistence type="predicted"/>
<accession>A0A1F6CI34</accession>
<evidence type="ECO:0000256" key="1">
    <source>
        <dbReference type="SAM" id="Phobius"/>
    </source>
</evidence>
<feature type="transmembrane region" description="Helical" evidence="1">
    <location>
        <begin position="29"/>
        <end position="48"/>
    </location>
</feature>
<keyword evidence="1" id="KW-0812">Transmembrane</keyword>
<dbReference type="AlphaFoldDB" id="A0A1F6CI34"/>
<reference evidence="2 3" key="1">
    <citation type="journal article" date="2016" name="Nat. Commun.">
        <title>Thousands of microbial genomes shed light on interconnected biogeochemical processes in an aquifer system.</title>
        <authorList>
            <person name="Anantharaman K."/>
            <person name="Brown C.T."/>
            <person name="Hug L.A."/>
            <person name="Sharon I."/>
            <person name="Castelle C.J."/>
            <person name="Probst A.J."/>
            <person name="Thomas B.C."/>
            <person name="Singh A."/>
            <person name="Wilkins M.J."/>
            <person name="Karaoz U."/>
            <person name="Brodie E.L."/>
            <person name="Williams K.H."/>
            <person name="Hubbard S.S."/>
            <person name="Banfield J.F."/>
        </authorList>
    </citation>
    <scope>NUCLEOTIDE SEQUENCE [LARGE SCALE GENOMIC DNA]</scope>
</reference>
<organism evidence="2 3">
    <name type="scientific">Candidatus Kaiserbacteria bacterium RIFCSPHIGHO2_01_FULL_53_31</name>
    <dbReference type="NCBI Taxonomy" id="1798481"/>
    <lineage>
        <taxon>Bacteria</taxon>
        <taxon>Candidatus Kaiseribacteriota</taxon>
    </lineage>
</organism>
<keyword evidence="1" id="KW-0472">Membrane</keyword>
<comment type="caution">
    <text evidence="2">The sequence shown here is derived from an EMBL/GenBank/DDBJ whole genome shotgun (WGS) entry which is preliminary data.</text>
</comment>